<dbReference type="KEGG" id="tne:Tneu_1349"/>
<protein>
    <submittedName>
        <fullName evidence="1">Uncharacterized protein</fullName>
    </submittedName>
</protein>
<dbReference type="Proteomes" id="UP000001694">
    <property type="component" value="Chromosome"/>
</dbReference>
<dbReference type="HOGENOM" id="CLU_2597877_0_0_2"/>
<proteinExistence type="predicted"/>
<organism evidence="1 2">
    <name type="scientific">Pyrobaculum neutrophilum (strain DSM 2338 / JCM 9278 / NBRC 100436 / V24Sta)</name>
    <name type="common">Thermoproteus neutrophilus</name>
    <dbReference type="NCBI Taxonomy" id="444157"/>
    <lineage>
        <taxon>Archaea</taxon>
        <taxon>Thermoproteota</taxon>
        <taxon>Thermoprotei</taxon>
        <taxon>Thermoproteales</taxon>
        <taxon>Thermoproteaceae</taxon>
        <taxon>Pyrobaculum</taxon>
    </lineage>
</organism>
<keyword evidence="2" id="KW-1185">Reference proteome</keyword>
<dbReference type="GeneID" id="6165300"/>
<name>B1Y946_PYRNV</name>
<sequence>MKEFEKVAELVRRLGGGYVRYVKWSYAPATDTYHLKIYLVKPVEWRVLSEIVKELERGFSVRVYAPHAHALRLDLKKKI</sequence>
<dbReference type="EMBL" id="CP001014">
    <property type="protein sequence ID" value="ACB40275.1"/>
    <property type="molecule type" value="Genomic_DNA"/>
</dbReference>
<evidence type="ECO:0000313" key="1">
    <source>
        <dbReference type="EMBL" id="ACB40275.1"/>
    </source>
</evidence>
<dbReference type="STRING" id="444157.Tneu_1349"/>
<reference evidence="1" key="1">
    <citation type="submission" date="2008-03" db="EMBL/GenBank/DDBJ databases">
        <title>Complete sequence of Thermoproteus neutrophilus V24Sta.</title>
        <authorList>
            <consortium name="US DOE Joint Genome Institute"/>
            <person name="Copeland A."/>
            <person name="Lucas S."/>
            <person name="Lapidus A."/>
            <person name="Glavina del Rio T."/>
            <person name="Dalin E."/>
            <person name="Tice H."/>
            <person name="Bruce D."/>
            <person name="Goodwin L."/>
            <person name="Pitluck S."/>
            <person name="Sims D."/>
            <person name="Brettin T."/>
            <person name="Detter J.C."/>
            <person name="Han C."/>
            <person name="Kuske C.R."/>
            <person name="Schmutz J."/>
            <person name="Larimer F."/>
            <person name="Land M."/>
            <person name="Hauser L."/>
            <person name="Kyrpides N."/>
            <person name="Mikhailova N."/>
            <person name="Biddle J.F."/>
            <person name="Zhang Z."/>
            <person name="Fitz-Gibbon S.T."/>
            <person name="Lowe T.M."/>
            <person name="Saltikov C."/>
            <person name="House C.H."/>
            <person name="Richardson P."/>
        </authorList>
    </citation>
    <scope>NUCLEOTIDE SEQUENCE [LARGE SCALE GENOMIC DNA]</scope>
    <source>
        <strain evidence="1">V24Sta</strain>
    </source>
</reference>
<dbReference type="RefSeq" id="WP_012350694.1">
    <property type="nucleotide sequence ID" value="NC_010525.1"/>
</dbReference>
<evidence type="ECO:0000313" key="2">
    <source>
        <dbReference type="Proteomes" id="UP000001694"/>
    </source>
</evidence>
<dbReference type="eggNOG" id="arCOG05562">
    <property type="taxonomic scope" value="Archaea"/>
</dbReference>
<accession>B1Y946</accession>
<dbReference type="AlphaFoldDB" id="B1Y946"/>
<gene>
    <name evidence="1" type="ordered locus">Tneu_1349</name>
</gene>
<dbReference type="OrthoDB" id="26021at2157"/>